<dbReference type="OMA" id="FQDDIGF"/>
<keyword evidence="2" id="KW-0812">Transmembrane</keyword>
<keyword evidence="2" id="KW-1133">Transmembrane helix</keyword>
<dbReference type="PANTHER" id="PTHR46612">
    <property type="entry name" value="XYLOSIDE XYLOSYLTRANSFERASE 1"/>
    <property type="match status" value="1"/>
</dbReference>
<dbReference type="InterPro" id="IPR029044">
    <property type="entry name" value="Nucleotide-diphossugar_trans"/>
</dbReference>
<organism evidence="3">
    <name type="scientific">Lepeophtheirus salmonis</name>
    <name type="common">Salmon louse</name>
    <name type="synonym">Caligus salmonis</name>
    <dbReference type="NCBI Taxonomy" id="72036"/>
    <lineage>
        <taxon>Eukaryota</taxon>
        <taxon>Metazoa</taxon>
        <taxon>Ecdysozoa</taxon>
        <taxon>Arthropoda</taxon>
        <taxon>Crustacea</taxon>
        <taxon>Multicrustacea</taxon>
        <taxon>Hexanauplia</taxon>
        <taxon>Copepoda</taxon>
        <taxon>Siphonostomatoida</taxon>
        <taxon>Caligidae</taxon>
        <taxon>Lepeophtheirus</taxon>
    </lineage>
</organism>
<sequence length="435" mass="51229">MDLRARQFPHSSYSSTSTRDHTDIPKDLWKRKWKRDTGEISRYCKDLISCKAPRVHYTFLPIIFAMGWILLYFIIDINRGIAIDKKLGESYLKEYYLNQLQREKLMELEEERNIGMPPNEFLNIIYAMPYLDTNPIMSAEYLKSIEKIVEHSTVPLKFNILKNDKSEKFVNTIMSRIREKSTIRIEHQILTLNEFYSKSKNTICPRLTDSKEFCELLITHLNPLLFPYVFKDIEKAIYLEHGLTFQDDIGMLYHTMKKLNISHEGIAAVYEQSSRYMRSFGTWQRINPTTKLGRPPSEARGKPGFNQALLVLDLSKLRNNREYRTFLNEKRIAKLINTYKFHGTVKTEHNIDFGDALNLLAVDAEYLFYTLDCSWNRRSDTSLDMTDMKFNDCDIKSQTRAWNGVPNPDKIKSDRFKDNQHHSFVIRKLPSLEDI</sequence>
<proteinExistence type="predicted"/>
<dbReference type="PANTHER" id="PTHR46612:SF1">
    <property type="entry name" value="XYLOSIDE XYLOSYLTRANSFERASE 1"/>
    <property type="match status" value="1"/>
</dbReference>
<feature type="region of interest" description="Disordered" evidence="1">
    <location>
        <begin position="1"/>
        <end position="22"/>
    </location>
</feature>
<dbReference type="EMBL" id="HACA01024540">
    <property type="protein sequence ID" value="CDW41901.1"/>
    <property type="molecule type" value="Transcribed_RNA"/>
</dbReference>
<feature type="transmembrane region" description="Helical" evidence="2">
    <location>
        <begin position="55"/>
        <end position="75"/>
    </location>
</feature>
<evidence type="ECO:0000256" key="2">
    <source>
        <dbReference type="SAM" id="Phobius"/>
    </source>
</evidence>
<evidence type="ECO:0000313" key="3">
    <source>
        <dbReference type="EMBL" id="CDW41901.1"/>
    </source>
</evidence>
<dbReference type="OrthoDB" id="411524at2759"/>
<dbReference type="InterPro" id="IPR042465">
    <property type="entry name" value="XXLT1"/>
</dbReference>
<evidence type="ECO:0000256" key="1">
    <source>
        <dbReference type="SAM" id="MobiDB-lite"/>
    </source>
</evidence>
<reference evidence="3" key="1">
    <citation type="submission" date="2014-05" db="EMBL/GenBank/DDBJ databases">
        <authorList>
            <person name="Chronopoulou M."/>
        </authorList>
    </citation>
    <scope>NUCLEOTIDE SEQUENCE</scope>
    <source>
        <tissue evidence="3">Whole organism</tissue>
    </source>
</reference>
<protein>
    <submittedName>
        <fullName evidence="3">Nucleosomeremodeling factor subunit BPTFlike [Saccoglossus kowalevskii]</fullName>
    </submittedName>
</protein>
<dbReference type="GO" id="GO:0140560">
    <property type="term" value="F:xylosyl alpha-1,3-xylosyltransferase activity"/>
    <property type="evidence" value="ECO:0007669"/>
    <property type="project" value="TreeGrafter"/>
</dbReference>
<dbReference type="AlphaFoldDB" id="A0A0K2UW44"/>
<keyword evidence="2" id="KW-0472">Membrane</keyword>
<dbReference type="GO" id="GO:0005789">
    <property type="term" value="C:endoplasmic reticulum membrane"/>
    <property type="evidence" value="ECO:0007669"/>
    <property type="project" value="TreeGrafter"/>
</dbReference>
<dbReference type="SUPFAM" id="SSF53448">
    <property type="entry name" value="Nucleotide-diphospho-sugar transferases"/>
    <property type="match status" value="1"/>
</dbReference>
<dbReference type="Gene3D" id="3.90.550.10">
    <property type="entry name" value="Spore Coat Polysaccharide Biosynthesis Protein SpsA, Chain A"/>
    <property type="match status" value="1"/>
</dbReference>
<accession>A0A0K2UW44</accession>
<dbReference type="GO" id="GO:0016266">
    <property type="term" value="P:protein O-linked glycosylation via N-acetyl-galactosamine"/>
    <property type="evidence" value="ECO:0007669"/>
    <property type="project" value="TreeGrafter"/>
</dbReference>
<name>A0A0K2UW44_LEPSM</name>